<dbReference type="EMBL" id="JAUSUC010000011">
    <property type="protein sequence ID" value="MDQ0214876.1"/>
    <property type="molecule type" value="Genomic_DNA"/>
</dbReference>
<keyword evidence="1" id="KW-0175">Coiled coil</keyword>
<organism evidence="3 4">
    <name type="scientific">Oikeobacillus pervagus</name>
    <dbReference type="NCBI Taxonomy" id="1325931"/>
    <lineage>
        <taxon>Bacteria</taxon>
        <taxon>Bacillati</taxon>
        <taxon>Bacillota</taxon>
        <taxon>Bacilli</taxon>
        <taxon>Bacillales</taxon>
        <taxon>Bacillaceae</taxon>
        <taxon>Oikeobacillus</taxon>
    </lineage>
</organism>
<evidence type="ECO:0000313" key="3">
    <source>
        <dbReference type="EMBL" id="MDQ0214876.1"/>
    </source>
</evidence>
<keyword evidence="4" id="KW-1185">Reference proteome</keyword>
<evidence type="ECO:0000256" key="1">
    <source>
        <dbReference type="SAM" id="Coils"/>
    </source>
</evidence>
<proteinExistence type="predicted"/>
<evidence type="ECO:0000256" key="2">
    <source>
        <dbReference type="SAM" id="MobiDB-lite"/>
    </source>
</evidence>
<comment type="caution">
    <text evidence="3">The sequence shown here is derived from an EMBL/GenBank/DDBJ whole genome shotgun (WGS) entry which is preliminary data.</text>
</comment>
<dbReference type="Proteomes" id="UP001237207">
    <property type="component" value="Unassembled WGS sequence"/>
</dbReference>
<keyword evidence="3" id="KW-0687">Ribonucleoprotein</keyword>
<gene>
    <name evidence="3" type="ORF">J2S13_001273</name>
</gene>
<feature type="coiled-coil region" evidence="1">
    <location>
        <begin position="3"/>
        <end position="30"/>
    </location>
</feature>
<keyword evidence="3" id="KW-0689">Ribosomal protein</keyword>
<dbReference type="RefSeq" id="WP_307256873.1">
    <property type="nucleotide sequence ID" value="NZ_JAUSUC010000011.1"/>
</dbReference>
<dbReference type="GO" id="GO:0005840">
    <property type="term" value="C:ribosome"/>
    <property type="evidence" value="ECO:0007669"/>
    <property type="project" value="UniProtKB-KW"/>
</dbReference>
<name>A0AAJ1WK89_9BACI</name>
<evidence type="ECO:0000313" key="4">
    <source>
        <dbReference type="Proteomes" id="UP001237207"/>
    </source>
</evidence>
<dbReference type="AlphaFoldDB" id="A0AAJ1WK89"/>
<protein>
    <submittedName>
        <fullName evidence="3">Ribosomal protein L12E/L44/L45/RPP1/RPP2</fullName>
    </submittedName>
</protein>
<feature type="region of interest" description="Disordered" evidence="2">
    <location>
        <begin position="79"/>
        <end position="110"/>
    </location>
</feature>
<feature type="compositionally biased region" description="Basic and acidic residues" evidence="2">
    <location>
        <begin position="79"/>
        <end position="105"/>
    </location>
</feature>
<sequence length="129" mass="15050">MKIENLINDLQNIYKKIERLEQQLNEVKRQQTIHLSINTVNIESLNLEELAYHLDKIDIKDLSGMLNFGNTFSPALEKKKQEKAVEKGGKKKENETDKKRKDHNGDISIQFNGRNILYHVERTMNKGSE</sequence>
<accession>A0AAJ1WK89</accession>
<reference evidence="3" key="1">
    <citation type="submission" date="2023-07" db="EMBL/GenBank/DDBJ databases">
        <title>Genomic Encyclopedia of Type Strains, Phase IV (KMG-IV): sequencing the most valuable type-strain genomes for metagenomic binning, comparative biology and taxonomic classification.</title>
        <authorList>
            <person name="Goeker M."/>
        </authorList>
    </citation>
    <scope>NUCLEOTIDE SEQUENCE</scope>
    <source>
        <strain evidence="3">DSM 23947</strain>
    </source>
</reference>